<dbReference type="EMBL" id="MCGO01000289">
    <property type="protein sequence ID" value="ORY17358.1"/>
    <property type="molecule type" value="Genomic_DNA"/>
</dbReference>
<protein>
    <recommendedName>
        <fullName evidence="3">Spermatogenesis-associated protein 17</fullName>
    </recommendedName>
</protein>
<evidence type="ECO:0000313" key="2">
    <source>
        <dbReference type="Proteomes" id="UP000193642"/>
    </source>
</evidence>
<dbReference type="PROSITE" id="PS50096">
    <property type="entry name" value="IQ"/>
    <property type="match status" value="3"/>
</dbReference>
<evidence type="ECO:0000313" key="1">
    <source>
        <dbReference type="EMBL" id="ORY17358.1"/>
    </source>
</evidence>
<evidence type="ECO:0008006" key="3">
    <source>
        <dbReference type="Google" id="ProtNLM"/>
    </source>
</evidence>
<proteinExistence type="predicted"/>
<organism evidence="1 2">
    <name type="scientific">Rhizoclosmatium globosum</name>
    <dbReference type="NCBI Taxonomy" id="329046"/>
    <lineage>
        <taxon>Eukaryota</taxon>
        <taxon>Fungi</taxon>
        <taxon>Fungi incertae sedis</taxon>
        <taxon>Chytridiomycota</taxon>
        <taxon>Chytridiomycota incertae sedis</taxon>
        <taxon>Chytridiomycetes</taxon>
        <taxon>Chytridiales</taxon>
        <taxon>Chytriomycetaceae</taxon>
        <taxon>Rhizoclosmatium</taxon>
    </lineage>
</organism>
<gene>
    <name evidence="1" type="ORF">BCR33DRAFT_863649</name>
</gene>
<dbReference type="InterPro" id="IPR027417">
    <property type="entry name" value="P-loop_NTPase"/>
</dbReference>
<dbReference type="OrthoDB" id="190375at2759"/>
<reference evidence="1 2" key="1">
    <citation type="submission" date="2016-07" db="EMBL/GenBank/DDBJ databases">
        <title>Pervasive Adenine N6-methylation of Active Genes in Fungi.</title>
        <authorList>
            <consortium name="DOE Joint Genome Institute"/>
            <person name="Mondo S.J."/>
            <person name="Dannebaum R.O."/>
            <person name="Kuo R.C."/>
            <person name="Labutti K."/>
            <person name="Haridas S."/>
            <person name="Kuo A."/>
            <person name="Salamov A."/>
            <person name="Ahrendt S.R."/>
            <person name="Lipzen A."/>
            <person name="Sullivan W."/>
            <person name="Andreopoulos W.B."/>
            <person name="Clum A."/>
            <person name="Lindquist E."/>
            <person name="Daum C."/>
            <person name="Ramamoorthy G.K."/>
            <person name="Gryganskyi A."/>
            <person name="Culley D."/>
            <person name="Magnuson J.K."/>
            <person name="James T.Y."/>
            <person name="O'Malley M.A."/>
            <person name="Stajich J.E."/>
            <person name="Spatafora J.W."/>
            <person name="Visel A."/>
            <person name="Grigoriev I.V."/>
        </authorList>
    </citation>
    <scope>NUCLEOTIDE SEQUENCE [LARGE SCALE GENOMIC DNA]</scope>
    <source>
        <strain evidence="1 2">JEL800</strain>
    </source>
</reference>
<dbReference type="Gene3D" id="1.20.5.190">
    <property type="match status" value="1"/>
</dbReference>
<accession>A0A1Y2A4D0</accession>
<dbReference type="Pfam" id="PF00612">
    <property type="entry name" value="IQ"/>
    <property type="match status" value="3"/>
</dbReference>
<dbReference type="SMART" id="SM00015">
    <property type="entry name" value="IQ"/>
    <property type="match status" value="3"/>
</dbReference>
<dbReference type="InterPro" id="IPR000048">
    <property type="entry name" value="IQ_motif_EF-hand-BS"/>
</dbReference>
<dbReference type="SUPFAM" id="SSF52540">
    <property type="entry name" value="P-loop containing nucleoside triphosphate hydrolases"/>
    <property type="match status" value="1"/>
</dbReference>
<dbReference type="AlphaFoldDB" id="A0A1Y2A4D0"/>
<dbReference type="STRING" id="329046.A0A1Y2A4D0"/>
<sequence length="372" mass="43140">MAASFARIKQLNYSDVIDEFFNKSWAAEVARHKEYNSDVKLQAKIRGYMVRLHIKQMKGAALKIQRVFRGYKGRERAKAERARINHEALLAFWNKMTVKIQKIWKGYWSRKAKFDYYARKKYLADVVVKMEELRIKVSEHAKEQEIIAKTKQAEFEANLIEKLSGQRHHLVGTKAIPGVMSKAKQPLLSKKVEYQQDVAEEMLQETKILRLPPLSKLPEQRLKESGELKAWVQATVGTNHRNVKVKAPAITFSLVDDQKQAQGPFLPKTLLEVKRGRPLRPTLRVETDFYDTYNFWKERREKEVNTRISDKNFITTKHVRHPQSGYFLGGGPYTLRQTSKKGDSLPKPTAPKFKNVLAPVPLFDDMMDLLES</sequence>
<comment type="caution">
    <text evidence="1">The sequence shown here is derived from an EMBL/GenBank/DDBJ whole genome shotgun (WGS) entry which is preliminary data.</text>
</comment>
<name>A0A1Y2A4D0_9FUNG</name>
<dbReference type="Proteomes" id="UP000193642">
    <property type="component" value="Unassembled WGS sequence"/>
</dbReference>
<keyword evidence="2" id="KW-1185">Reference proteome</keyword>